<proteinExistence type="predicted"/>
<organism evidence="1 2">
    <name type="scientific">Candidatus Accumulibacter meliphilus</name>
    <dbReference type="NCBI Taxonomy" id="2211374"/>
    <lineage>
        <taxon>Bacteria</taxon>
        <taxon>Pseudomonadati</taxon>
        <taxon>Pseudomonadota</taxon>
        <taxon>Betaproteobacteria</taxon>
        <taxon>Candidatus Accumulibacter</taxon>
    </lineage>
</organism>
<evidence type="ECO:0000313" key="1">
    <source>
        <dbReference type="EMBL" id="RDE50956.1"/>
    </source>
</evidence>
<evidence type="ECO:0000313" key="2">
    <source>
        <dbReference type="Proteomes" id="UP000253831"/>
    </source>
</evidence>
<dbReference type="EMBL" id="QPGA01000012">
    <property type="protein sequence ID" value="RDE50956.1"/>
    <property type="molecule type" value="Genomic_DNA"/>
</dbReference>
<protein>
    <submittedName>
        <fullName evidence="1">Uncharacterized protein</fullName>
    </submittedName>
</protein>
<dbReference type="AlphaFoldDB" id="A0A369XQ40"/>
<gene>
    <name evidence="1" type="ORF">DVS81_08155</name>
</gene>
<name>A0A369XQ40_9PROT</name>
<dbReference type="Proteomes" id="UP000253831">
    <property type="component" value="Unassembled WGS sequence"/>
</dbReference>
<reference evidence="1 2" key="1">
    <citation type="submission" date="2018-05" db="EMBL/GenBank/DDBJ databases">
        <title>Integrated omic analyses show evidence that a Ca. Accumulibacter phosphatis strain performs denitrification under micro-aerobic conditions.</title>
        <authorList>
            <person name="Camejo P.Y."/>
            <person name="Katherine M.D."/>
            <person name="Daniel N.R."/>
        </authorList>
    </citation>
    <scope>NUCLEOTIDE SEQUENCE [LARGE SCALE GENOMIC DNA]</scope>
    <source>
        <strain evidence="1">UW-LDO-IC</strain>
    </source>
</reference>
<sequence length="96" mass="10305">MAGEAQQWVEKSLLQSLIRATWLRVVVAGQQVPDATGAVWAAVACPVVQVEPPPPADWYDYGKRHRANLKLTDVETACDLARGKASLLAQLLGPAA</sequence>
<comment type="caution">
    <text evidence="1">The sequence shown here is derived from an EMBL/GenBank/DDBJ whole genome shotgun (WGS) entry which is preliminary data.</text>
</comment>
<accession>A0A369XQ40</accession>